<evidence type="ECO:0000256" key="4">
    <source>
        <dbReference type="ARBA" id="ARBA00013508"/>
    </source>
</evidence>
<feature type="compositionally biased region" description="Basic and acidic residues" evidence="10">
    <location>
        <begin position="457"/>
        <end position="472"/>
    </location>
</feature>
<comment type="similarity">
    <text evidence="3">Belongs to the MDM1 family.</text>
</comment>
<evidence type="ECO:0000256" key="10">
    <source>
        <dbReference type="SAM" id="MobiDB-lite"/>
    </source>
</evidence>
<evidence type="ECO:0000256" key="7">
    <source>
        <dbReference type="ARBA" id="ARBA00023212"/>
    </source>
</evidence>
<evidence type="ECO:0000313" key="11">
    <source>
        <dbReference type="EMBL" id="KAK9889226.1"/>
    </source>
</evidence>
<feature type="region of interest" description="Disordered" evidence="10">
    <location>
        <begin position="289"/>
        <end position="504"/>
    </location>
</feature>
<dbReference type="GO" id="GO:0046600">
    <property type="term" value="P:negative regulation of centriole replication"/>
    <property type="evidence" value="ECO:0007669"/>
    <property type="project" value="InterPro"/>
</dbReference>
<dbReference type="InterPro" id="IPR029136">
    <property type="entry name" value="MDM1"/>
</dbReference>
<evidence type="ECO:0000256" key="5">
    <source>
        <dbReference type="ARBA" id="ARBA00022490"/>
    </source>
</evidence>
<keyword evidence="7" id="KW-0206">Cytoskeleton</keyword>
<feature type="compositionally biased region" description="Basic and acidic residues" evidence="10">
    <location>
        <begin position="353"/>
        <end position="370"/>
    </location>
</feature>
<feature type="compositionally biased region" description="Low complexity" evidence="10">
    <location>
        <begin position="373"/>
        <end position="385"/>
    </location>
</feature>
<dbReference type="EMBL" id="JARQZJ010000122">
    <property type="protein sequence ID" value="KAK9889226.1"/>
    <property type="molecule type" value="Genomic_DNA"/>
</dbReference>
<feature type="compositionally biased region" description="Basic and acidic residues" evidence="10">
    <location>
        <begin position="521"/>
        <end position="534"/>
    </location>
</feature>
<keyword evidence="8" id="KW-0539">Nucleus</keyword>
<protein>
    <recommendedName>
        <fullName evidence="4">Nuclear protein MDM1</fullName>
    </recommendedName>
</protein>
<keyword evidence="12" id="KW-1185">Reference proteome</keyword>
<dbReference type="AlphaFoldDB" id="A0AAW1V0N0"/>
<evidence type="ECO:0000256" key="3">
    <source>
        <dbReference type="ARBA" id="ARBA00010494"/>
    </source>
</evidence>
<feature type="compositionally biased region" description="Basic residues" evidence="10">
    <location>
        <begin position="386"/>
        <end position="396"/>
    </location>
</feature>
<dbReference type="PANTHER" id="PTHR32078:SF1">
    <property type="entry name" value="NUCLEAR PROTEIN MDM1"/>
    <property type="match status" value="1"/>
</dbReference>
<comment type="caution">
    <text evidence="11">The sequence shown here is derived from an EMBL/GenBank/DDBJ whole genome shotgun (WGS) entry which is preliminary data.</text>
</comment>
<feature type="region of interest" description="Disordered" evidence="10">
    <location>
        <begin position="82"/>
        <end position="103"/>
    </location>
</feature>
<dbReference type="Proteomes" id="UP001431783">
    <property type="component" value="Unassembled WGS sequence"/>
</dbReference>
<keyword evidence="6" id="KW-0493">Microtubule</keyword>
<name>A0AAW1V0N0_9CUCU</name>
<evidence type="ECO:0000313" key="12">
    <source>
        <dbReference type="Proteomes" id="UP001431783"/>
    </source>
</evidence>
<comment type="function">
    <text evidence="9">Microtubule-binding protein that negatively regulates centriole duplication. Binds to and stabilizes microtubules.</text>
</comment>
<dbReference type="GO" id="GO:0005634">
    <property type="term" value="C:nucleus"/>
    <property type="evidence" value="ECO:0007669"/>
    <property type="project" value="UniProtKB-SubCell"/>
</dbReference>
<comment type="subcellular location">
    <subcellularLocation>
        <location evidence="1">Cytoplasm</location>
        <location evidence="1">Cytoskeleton</location>
        <location evidence="1">Microtubule organizing center</location>
        <location evidence="1">Centrosome</location>
        <location evidence="1">Centriole</location>
    </subcellularLocation>
    <subcellularLocation>
        <location evidence="2">Nucleus</location>
    </subcellularLocation>
</comment>
<evidence type="ECO:0000256" key="6">
    <source>
        <dbReference type="ARBA" id="ARBA00022701"/>
    </source>
</evidence>
<accession>A0AAW1V0N0</accession>
<reference evidence="11 12" key="1">
    <citation type="submission" date="2023-03" db="EMBL/GenBank/DDBJ databases">
        <title>Genome insight into feeding habits of ladybird beetles.</title>
        <authorList>
            <person name="Li H.-S."/>
            <person name="Huang Y.-H."/>
            <person name="Pang H."/>
        </authorList>
    </citation>
    <scope>NUCLEOTIDE SEQUENCE [LARGE SCALE GENOMIC DNA]</scope>
    <source>
        <strain evidence="11">SYSU_2023b</strain>
        <tissue evidence="11">Whole body</tissue>
    </source>
</reference>
<proteinExistence type="inferred from homology"/>
<dbReference type="GO" id="GO:0008017">
    <property type="term" value="F:microtubule binding"/>
    <property type="evidence" value="ECO:0007669"/>
    <property type="project" value="InterPro"/>
</dbReference>
<evidence type="ECO:0000256" key="9">
    <source>
        <dbReference type="ARBA" id="ARBA00045771"/>
    </source>
</evidence>
<dbReference type="GO" id="GO:0005874">
    <property type="term" value="C:microtubule"/>
    <property type="evidence" value="ECO:0007669"/>
    <property type="project" value="UniProtKB-KW"/>
</dbReference>
<dbReference type="PANTHER" id="PTHR32078">
    <property type="entry name" value="NUCLEAR PROTEIN MDM1"/>
    <property type="match status" value="1"/>
</dbReference>
<sequence length="565" mass="64016">MALSFQLHSEYRSTYRWHEYTGPRQEVVRKAPQSSAVPASSDIINDVCHTSKPREENALNDLQISEPAMPRRKKYPDLAYRRNDFMTSDKDNKAEPTSRDRDTSLLKKAISKISTEYRFQFAWPQGHLSRRDAAGYSSDTPRKSKSLGALKPSANAIIHRKRIDIGNASELEPLVDEKGAKDDKHEDFRTEYKKKFRPFSELYSEGKFSSNKKGVPSKDDFDGSGAAYVNGDNTGEPWYKEVVELRKKAVEYRSRGWGSEFGNEKLNDIYHKQIDLWDQVSRRSSLSALSLASVPHKNYTKREKDEDNNKRSSPSKAERNAENSARLIRDIVRHHLERTTGGSEFDGLILSPTREKLEPTIPRKEDDSRGSTKNSPKKISPMKSSSLKRNHQRSSKSPRNVRSQSVGPITTESGEKKSPKRQSRSATVKERKSNANAHSTNRRPRPSEPPKSEPSNDEERTEVTVMSDKEELIYNSEPVIKSPPEPTRVKSPEQILMKSPDPVNWTVPLDTGKTFTVTQNIRDDELGSRPHSEVKSWTPSEAHPPVAQSAPPSLVDIGRSHDIMS</sequence>
<feature type="compositionally biased region" description="Polar residues" evidence="10">
    <location>
        <begin position="397"/>
        <end position="412"/>
    </location>
</feature>
<evidence type="ECO:0000256" key="2">
    <source>
        <dbReference type="ARBA" id="ARBA00004123"/>
    </source>
</evidence>
<feature type="region of interest" description="Disordered" evidence="10">
    <location>
        <begin position="520"/>
        <end position="565"/>
    </location>
</feature>
<feature type="compositionally biased region" description="Basic and acidic residues" evidence="10">
    <location>
        <begin position="300"/>
        <end position="338"/>
    </location>
</feature>
<evidence type="ECO:0000256" key="8">
    <source>
        <dbReference type="ARBA" id="ARBA00023242"/>
    </source>
</evidence>
<keyword evidence="5" id="KW-0963">Cytoplasm</keyword>
<gene>
    <name evidence="11" type="ORF">WA026_004504</name>
</gene>
<evidence type="ECO:0000256" key="1">
    <source>
        <dbReference type="ARBA" id="ARBA00004114"/>
    </source>
</evidence>
<dbReference type="GO" id="GO:0005814">
    <property type="term" value="C:centriole"/>
    <property type="evidence" value="ECO:0007669"/>
    <property type="project" value="UniProtKB-SubCell"/>
</dbReference>
<organism evidence="11 12">
    <name type="scientific">Henosepilachna vigintioctopunctata</name>
    <dbReference type="NCBI Taxonomy" id="420089"/>
    <lineage>
        <taxon>Eukaryota</taxon>
        <taxon>Metazoa</taxon>
        <taxon>Ecdysozoa</taxon>
        <taxon>Arthropoda</taxon>
        <taxon>Hexapoda</taxon>
        <taxon>Insecta</taxon>
        <taxon>Pterygota</taxon>
        <taxon>Neoptera</taxon>
        <taxon>Endopterygota</taxon>
        <taxon>Coleoptera</taxon>
        <taxon>Polyphaga</taxon>
        <taxon>Cucujiformia</taxon>
        <taxon>Coccinelloidea</taxon>
        <taxon>Coccinellidae</taxon>
        <taxon>Epilachninae</taxon>
        <taxon>Epilachnini</taxon>
        <taxon>Henosepilachna</taxon>
    </lineage>
</organism>
<dbReference type="Pfam" id="PF15501">
    <property type="entry name" value="MDM1"/>
    <property type="match status" value="1"/>
</dbReference>